<evidence type="ECO:0000313" key="1">
    <source>
        <dbReference type="EMBL" id="KAL3521034.1"/>
    </source>
</evidence>
<accession>A0ABD2ZNY8</accession>
<evidence type="ECO:0000313" key="2">
    <source>
        <dbReference type="Proteomes" id="UP001630127"/>
    </source>
</evidence>
<organism evidence="1 2">
    <name type="scientific">Cinchona calisaya</name>
    <dbReference type="NCBI Taxonomy" id="153742"/>
    <lineage>
        <taxon>Eukaryota</taxon>
        <taxon>Viridiplantae</taxon>
        <taxon>Streptophyta</taxon>
        <taxon>Embryophyta</taxon>
        <taxon>Tracheophyta</taxon>
        <taxon>Spermatophyta</taxon>
        <taxon>Magnoliopsida</taxon>
        <taxon>eudicotyledons</taxon>
        <taxon>Gunneridae</taxon>
        <taxon>Pentapetalae</taxon>
        <taxon>asterids</taxon>
        <taxon>lamiids</taxon>
        <taxon>Gentianales</taxon>
        <taxon>Rubiaceae</taxon>
        <taxon>Cinchonoideae</taxon>
        <taxon>Cinchoneae</taxon>
        <taxon>Cinchona</taxon>
    </lineage>
</organism>
<dbReference type="AlphaFoldDB" id="A0ABD2ZNY8"/>
<dbReference type="Proteomes" id="UP001630127">
    <property type="component" value="Unassembled WGS sequence"/>
</dbReference>
<sequence>MVLGFQLYYGKRILLSDDEIADANIFIAPHSHLGCLKRTFYHDIEAAGWIKTDDVGLGRDYGYITLGKAKTNDAWISVEELHEPSHLKFKIYLNSESKPPVLKDFENVYPNFTAKLPELRSQLADLKSYPSRFVEGVVTYMVMDDLEVKPMSAISSIALLNKFNVKEVGALEEKVVDLGMDEALKLLKTSLESKTST</sequence>
<comment type="caution">
    <text evidence="1">The sequence shown here is derived from an EMBL/GenBank/DDBJ whole genome shotgun (WGS) entry which is preliminary data.</text>
</comment>
<dbReference type="PANTHER" id="PTHR33103:SF19">
    <property type="entry name" value="OS09G0544700 PROTEIN"/>
    <property type="match status" value="1"/>
</dbReference>
<proteinExistence type="predicted"/>
<dbReference type="Pfam" id="PF05056">
    <property type="entry name" value="DUF674"/>
    <property type="match status" value="1"/>
</dbReference>
<dbReference type="PANTHER" id="PTHR33103">
    <property type="entry name" value="OS01G0153900 PROTEIN"/>
    <property type="match status" value="1"/>
</dbReference>
<keyword evidence="2" id="KW-1185">Reference proteome</keyword>
<protein>
    <recommendedName>
        <fullName evidence="3">Lon N-terminal domain-containing protein</fullName>
    </recommendedName>
</protein>
<dbReference type="InterPro" id="IPR007750">
    <property type="entry name" value="DUF674"/>
</dbReference>
<gene>
    <name evidence="1" type="ORF">ACH5RR_019183</name>
</gene>
<reference evidence="1 2" key="1">
    <citation type="submission" date="2024-11" db="EMBL/GenBank/DDBJ databases">
        <title>A near-complete genome assembly of Cinchona calisaya.</title>
        <authorList>
            <person name="Lian D.C."/>
            <person name="Zhao X.W."/>
            <person name="Wei L."/>
        </authorList>
    </citation>
    <scope>NUCLEOTIDE SEQUENCE [LARGE SCALE GENOMIC DNA]</scope>
    <source>
        <tissue evidence="1">Nenye</tissue>
    </source>
</reference>
<dbReference type="EMBL" id="JBJUIK010000008">
    <property type="protein sequence ID" value="KAL3521034.1"/>
    <property type="molecule type" value="Genomic_DNA"/>
</dbReference>
<evidence type="ECO:0008006" key="3">
    <source>
        <dbReference type="Google" id="ProtNLM"/>
    </source>
</evidence>
<name>A0ABD2ZNY8_9GENT</name>